<comment type="caution">
    <text evidence="2">The sequence shown here is derived from an EMBL/GenBank/DDBJ whole genome shotgun (WGS) entry which is preliminary data.</text>
</comment>
<reference evidence="2 3" key="1">
    <citation type="submission" date="2013-05" db="EMBL/GenBank/DDBJ databases">
        <title>The Genome Sequence of Corynebacterium pyruviciproducens 1773O (ATCC BAA-1742).</title>
        <authorList>
            <consortium name="The Broad Institute Genomics Platform"/>
            <person name="Earl A."/>
            <person name="Ward D."/>
            <person name="Feldgarden M."/>
            <person name="Gevers D."/>
            <person name="Tong J."/>
            <person name="Walker B."/>
            <person name="Young S."/>
            <person name="Zeng Q."/>
            <person name="Gargeya S."/>
            <person name="Fitzgerald M."/>
            <person name="Haas B."/>
            <person name="Abouelleil A."/>
            <person name="Allen A.W."/>
            <person name="Alvarado L."/>
            <person name="Arachchi H.M."/>
            <person name="Berlin A.M."/>
            <person name="Chapman S.B."/>
            <person name="Gainer-Dewar J."/>
            <person name="Goldberg J."/>
            <person name="Griggs A."/>
            <person name="Gujja S."/>
            <person name="Hansen M."/>
            <person name="Howarth C."/>
            <person name="Imamovic A."/>
            <person name="Ireland A."/>
            <person name="Larimer J."/>
            <person name="McCowan C."/>
            <person name="Murphy C."/>
            <person name="Pearson M."/>
            <person name="Poon T.W."/>
            <person name="Priest M."/>
            <person name="Roberts A."/>
            <person name="Saif S."/>
            <person name="Shea T."/>
            <person name="Sisk P."/>
            <person name="Sykes S."/>
            <person name="Wortman J."/>
            <person name="Nusbaum C."/>
            <person name="Birren B."/>
        </authorList>
    </citation>
    <scope>NUCLEOTIDE SEQUENCE [LARGE SCALE GENOMIC DNA]</scope>
    <source>
        <strain evidence="2 3">ATCC BAA-1742</strain>
    </source>
</reference>
<feature type="compositionally biased region" description="Basic residues" evidence="1">
    <location>
        <begin position="1"/>
        <end position="15"/>
    </location>
</feature>
<dbReference type="Proteomes" id="UP000014408">
    <property type="component" value="Unassembled WGS sequence"/>
</dbReference>
<protein>
    <recommendedName>
        <fullName evidence="4">RloB domain-containing protein</fullName>
    </recommendedName>
</protein>
<accession>S2YWD3</accession>
<dbReference type="PATRIC" id="fig|1125779.3.peg.1794"/>
<dbReference type="HOGENOM" id="CLU_090993_0_1_11"/>
<evidence type="ECO:0000313" key="2">
    <source>
        <dbReference type="EMBL" id="EPD68663.1"/>
    </source>
</evidence>
<name>S2YWD3_9CORY</name>
<evidence type="ECO:0000313" key="3">
    <source>
        <dbReference type="Proteomes" id="UP000014408"/>
    </source>
</evidence>
<dbReference type="Pfam" id="PF13707">
    <property type="entry name" value="RloB"/>
    <property type="match status" value="1"/>
</dbReference>
<dbReference type="STRING" id="1125779.HMPREF1219_01849"/>
<sequence>MSRRPKPSGRKKKAGPRSSPTNRMRPERRRKILVVTEGELTEPQYLERLHQYIKDRDFNLDIRPRPRKKGTGQWTSNPEAVVKKCVELKAEQERTATNSHGDEVPYEQCFAVVDVDRWDEATPGGRSKLERALRAAKEHGIKVVVSNLKFETWLVWHAEDKSYRTSKQLDDACRRLKLLSGKNITASFPIENFTVASNRALGAHATRLSAVGPNPSTSMPAFLRILNIVK</sequence>
<organism evidence="2 3">
    <name type="scientific">Corynebacterium pyruviciproducens ATCC BAA-1742</name>
    <dbReference type="NCBI Taxonomy" id="1125779"/>
    <lineage>
        <taxon>Bacteria</taxon>
        <taxon>Bacillati</taxon>
        <taxon>Actinomycetota</taxon>
        <taxon>Actinomycetes</taxon>
        <taxon>Mycobacteriales</taxon>
        <taxon>Corynebacteriaceae</taxon>
        <taxon>Corynebacterium</taxon>
    </lineage>
</organism>
<evidence type="ECO:0008006" key="4">
    <source>
        <dbReference type="Google" id="ProtNLM"/>
    </source>
</evidence>
<dbReference type="EMBL" id="ATBY01000015">
    <property type="protein sequence ID" value="EPD68663.1"/>
    <property type="molecule type" value="Genomic_DNA"/>
</dbReference>
<keyword evidence="3" id="KW-1185">Reference proteome</keyword>
<gene>
    <name evidence="2" type="ORF">HMPREF1219_01849</name>
</gene>
<dbReference type="InterPro" id="IPR025591">
    <property type="entry name" value="RloB"/>
</dbReference>
<feature type="region of interest" description="Disordered" evidence="1">
    <location>
        <begin position="1"/>
        <end position="36"/>
    </location>
</feature>
<evidence type="ECO:0000256" key="1">
    <source>
        <dbReference type="SAM" id="MobiDB-lite"/>
    </source>
</evidence>
<proteinExistence type="predicted"/>
<dbReference type="AlphaFoldDB" id="S2YWD3"/>